<keyword evidence="4 9" id="KW-1003">Cell membrane</keyword>
<keyword evidence="8 9" id="KW-0472">Membrane</keyword>
<evidence type="ECO:0000256" key="9">
    <source>
        <dbReference type="RuleBase" id="RU363064"/>
    </source>
</evidence>
<comment type="subcellular location">
    <subcellularLocation>
        <location evidence="1 9">Cell membrane</location>
        <topology evidence="1 9">Multi-pass membrane protein</topology>
    </subcellularLocation>
</comment>
<comment type="similarity">
    <text evidence="2 9">Belongs to the alanine or glycine:cation symporter (AGCS) (TC 2.A.25) family.</text>
</comment>
<keyword evidence="7 9" id="KW-1133">Transmembrane helix</keyword>
<dbReference type="PRINTS" id="PR00175">
    <property type="entry name" value="NAALASMPORT"/>
</dbReference>
<dbReference type="FunFam" id="1.20.1740.10:FF:000004">
    <property type="entry name" value="Sodium:alanine symporter family protein"/>
    <property type="match status" value="1"/>
</dbReference>
<evidence type="ECO:0000256" key="7">
    <source>
        <dbReference type="ARBA" id="ARBA00022989"/>
    </source>
</evidence>
<dbReference type="EMBL" id="BAGZ01000016">
    <property type="protein sequence ID" value="GAB78609.1"/>
    <property type="molecule type" value="Genomic_DNA"/>
</dbReference>
<dbReference type="STRING" id="100225.SAMN05421595_2261"/>
<evidence type="ECO:0000313" key="12">
    <source>
        <dbReference type="Proteomes" id="UP000008495"/>
    </source>
</evidence>
<keyword evidence="12" id="KW-1185">Reference proteome</keyword>
<feature type="transmembrane region" description="Helical" evidence="9">
    <location>
        <begin position="348"/>
        <end position="371"/>
    </location>
</feature>
<name>K6VPG5_9MICO</name>
<sequence length="495" mass="51963">MQAVVDFLNEWLTWLLVVVLPCAGIYFTIVTRGVQFRHLGNMWRIIFSSRGNAGSGGISSFQAFAMSLASRVGTGNIVGVAIALTLGGPGAIFWMWVMALLGMATACVEATLAQLFKVPHGDGTFRGGPAYYIQRGLKSRAAGTVFASIFIFTFGFSFNGVQANTIADVTSSTWGIDKLTVAVCLTVLTAVIIFGGIKQVAKVTEWLAPMMALVYVLLAVAVLVVRITDVPGAIGAIVAGAFGFDQALYGTMGGIVAAMLNGVKRGMFSNEAGMGSAPNAAATATTSHPVHQGLIQSAGVFVDTVIVCTATALMIILAGPSVYTPGVTQKSSAATLTQAAVASELGTWVAPVMAVLIFVFAFSTILGNYAYTEINQDYVGGGRWGNVAVRILVVSATFWGAMQNLGVVWDLADVAMSIMAVINLTALFLLGKYAAGALKDFEGQDGPLMQRVFDLDKNPHVPDNIPGEVWHSHHAQEVANSPHAATEAPTTDGRP</sequence>
<dbReference type="PANTHER" id="PTHR30330:SF1">
    <property type="entry name" value="AMINO-ACID CARRIER PROTEIN ALST"/>
    <property type="match status" value="1"/>
</dbReference>
<keyword evidence="5 9" id="KW-0812">Transmembrane</keyword>
<dbReference type="AlphaFoldDB" id="K6VPG5"/>
<dbReference type="Proteomes" id="UP000008495">
    <property type="component" value="Unassembled WGS sequence"/>
</dbReference>
<feature type="transmembrane region" description="Helical" evidence="9">
    <location>
        <begin position="68"/>
        <end position="87"/>
    </location>
</feature>
<evidence type="ECO:0000256" key="3">
    <source>
        <dbReference type="ARBA" id="ARBA00022448"/>
    </source>
</evidence>
<reference evidence="11 12" key="1">
    <citation type="submission" date="2012-08" db="EMBL/GenBank/DDBJ databases">
        <title>Whole genome shotgun sequence of Austwickia chelonae NBRC 105200.</title>
        <authorList>
            <person name="Yoshida I."/>
            <person name="Hosoyama A."/>
            <person name="Tsuchikane K."/>
            <person name="Katsumata H."/>
            <person name="Ando Y."/>
            <person name="Ohji S."/>
            <person name="Hamada M."/>
            <person name="Tamura T."/>
            <person name="Yamazoe A."/>
            <person name="Yamazaki S."/>
            <person name="Fujita N."/>
        </authorList>
    </citation>
    <scope>NUCLEOTIDE SEQUENCE [LARGE SCALE GENOMIC DNA]</scope>
    <source>
        <strain evidence="11 12">NBRC 105200</strain>
    </source>
</reference>
<evidence type="ECO:0000256" key="6">
    <source>
        <dbReference type="ARBA" id="ARBA00022847"/>
    </source>
</evidence>
<feature type="region of interest" description="Disordered" evidence="10">
    <location>
        <begin position="475"/>
        <end position="495"/>
    </location>
</feature>
<keyword evidence="6 9" id="KW-0769">Symport</keyword>
<comment type="caution">
    <text evidence="11">The sequence shown here is derived from an EMBL/GenBank/DDBJ whole genome shotgun (WGS) entry which is preliminary data.</text>
</comment>
<feature type="transmembrane region" description="Helical" evidence="9">
    <location>
        <begin position="12"/>
        <end position="34"/>
    </location>
</feature>
<accession>K6VPG5</accession>
<evidence type="ECO:0000256" key="1">
    <source>
        <dbReference type="ARBA" id="ARBA00004651"/>
    </source>
</evidence>
<feature type="transmembrane region" description="Helical" evidence="9">
    <location>
        <begin position="300"/>
        <end position="323"/>
    </location>
</feature>
<dbReference type="PANTHER" id="PTHR30330">
    <property type="entry name" value="AGSS FAMILY TRANSPORTER, SODIUM-ALANINE"/>
    <property type="match status" value="1"/>
</dbReference>
<gene>
    <name evidence="11" type="ORF">AUCHE_16_00250</name>
</gene>
<dbReference type="PROSITE" id="PS00873">
    <property type="entry name" value="NA_ALANINE_SYMP"/>
    <property type="match status" value="1"/>
</dbReference>
<evidence type="ECO:0000256" key="2">
    <source>
        <dbReference type="ARBA" id="ARBA00009261"/>
    </source>
</evidence>
<evidence type="ECO:0000313" key="11">
    <source>
        <dbReference type="EMBL" id="GAB78609.1"/>
    </source>
</evidence>
<feature type="transmembrane region" description="Helical" evidence="9">
    <location>
        <begin position="414"/>
        <end position="431"/>
    </location>
</feature>
<feature type="transmembrane region" description="Helical" evidence="9">
    <location>
        <begin position="206"/>
        <end position="227"/>
    </location>
</feature>
<feature type="transmembrane region" description="Helical" evidence="9">
    <location>
        <begin position="383"/>
        <end position="402"/>
    </location>
</feature>
<evidence type="ECO:0000256" key="8">
    <source>
        <dbReference type="ARBA" id="ARBA00023136"/>
    </source>
</evidence>
<organism evidence="11 12">
    <name type="scientific">Austwickia chelonae NBRC 105200</name>
    <dbReference type="NCBI Taxonomy" id="1184607"/>
    <lineage>
        <taxon>Bacteria</taxon>
        <taxon>Bacillati</taxon>
        <taxon>Actinomycetota</taxon>
        <taxon>Actinomycetes</taxon>
        <taxon>Micrococcales</taxon>
        <taxon>Dermatophilaceae</taxon>
        <taxon>Austwickia</taxon>
    </lineage>
</organism>
<dbReference type="RefSeq" id="WP_006503365.1">
    <property type="nucleotide sequence ID" value="NZ_BAGZ01000016.1"/>
</dbReference>
<dbReference type="InterPro" id="IPR001463">
    <property type="entry name" value="Na/Ala_symport"/>
</dbReference>
<dbReference type="Pfam" id="PF01235">
    <property type="entry name" value="Na_Ala_symp"/>
    <property type="match status" value="1"/>
</dbReference>
<evidence type="ECO:0000256" key="4">
    <source>
        <dbReference type="ARBA" id="ARBA00022475"/>
    </source>
</evidence>
<feature type="transmembrane region" description="Helical" evidence="9">
    <location>
        <begin position="141"/>
        <end position="159"/>
    </location>
</feature>
<feature type="transmembrane region" description="Helical" evidence="9">
    <location>
        <begin position="179"/>
        <end position="197"/>
    </location>
</feature>
<dbReference type="NCBIfam" id="TIGR00835">
    <property type="entry name" value="agcS"/>
    <property type="match status" value="1"/>
</dbReference>
<dbReference type="eggNOG" id="COG1115">
    <property type="taxonomic scope" value="Bacteria"/>
</dbReference>
<dbReference type="GO" id="GO:0005283">
    <property type="term" value="F:amino acid:sodium symporter activity"/>
    <property type="evidence" value="ECO:0007669"/>
    <property type="project" value="InterPro"/>
</dbReference>
<keyword evidence="3 9" id="KW-0813">Transport</keyword>
<dbReference type="GO" id="GO:0005886">
    <property type="term" value="C:plasma membrane"/>
    <property type="evidence" value="ECO:0007669"/>
    <property type="project" value="UniProtKB-SubCell"/>
</dbReference>
<proteinExistence type="inferred from homology"/>
<evidence type="ECO:0000256" key="10">
    <source>
        <dbReference type="SAM" id="MobiDB-lite"/>
    </source>
</evidence>
<dbReference type="OrthoDB" id="9806926at2"/>
<feature type="transmembrane region" description="Helical" evidence="9">
    <location>
        <begin position="233"/>
        <end position="260"/>
    </location>
</feature>
<protein>
    <submittedName>
        <fullName evidence="11">Putative sodium/amino acid symporter</fullName>
    </submittedName>
</protein>
<evidence type="ECO:0000256" key="5">
    <source>
        <dbReference type="ARBA" id="ARBA00022692"/>
    </source>
</evidence>
<dbReference type="Gene3D" id="1.20.1740.10">
    <property type="entry name" value="Amino acid/polyamine transporter I"/>
    <property type="match status" value="1"/>
</dbReference>